<dbReference type="PROSITE" id="PS50846">
    <property type="entry name" value="HMA_2"/>
    <property type="match status" value="1"/>
</dbReference>
<name>A0A0H1YGF7_STRAG</name>
<comment type="caution">
    <text evidence="1">The sequence shown here is derived from an EMBL/GenBank/DDBJ whole genome shotgun (WGS) entry which is preliminary data.</text>
</comment>
<dbReference type="RefSeq" id="WP_000683373.1">
    <property type="nucleotide sequence ID" value="NZ_CAACXY010000016.1"/>
</dbReference>
<reference evidence="1 2" key="1">
    <citation type="submission" date="2018-06" db="EMBL/GenBank/DDBJ databases">
        <authorList>
            <consortium name="Pathogen Informatics"/>
            <person name="Doyle S."/>
        </authorList>
    </citation>
    <scope>NUCLEOTIDE SEQUENCE [LARGE SCALE GENOMIC DNA]</scope>
    <source>
        <strain evidence="1 2">NCTC8181</strain>
    </source>
</reference>
<dbReference type="Gene3D" id="3.30.70.100">
    <property type="match status" value="1"/>
</dbReference>
<dbReference type="GO" id="GO:0046872">
    <property type="term" value="F:metal ion binding"/>
    <property type="evidence" value="ECO:0007669"/>
    <property type="project" value="InterPro"/>
</dbReference>
<dbReference type="CDD" id="cd00371">
    <property type="entry name" value="HMA"/>
    <property type="match status" value="1"/>
</dbReference>
<gene>
    <name evidence="1" type="ORF">NCTC8181_00608</name>
</gene>
<dbReference type="InterPro" id="IPR017969">
    <property type="entry name" value="Heavy-metal-associated_CS"/>
</dbReference>
<organism evidence="1 2">
    <name type="scientific">Streptococcus agalactiae</name>
    <dbReference type="NCBI Taxonomy" id="1311"/>
    <lineage>
        <taxon>Bacteria</taxon>
        <taxon>Bacillati</taxon>
        <taxon>Bacillota</taxon>
        <taxon>Bacilli</taxon>
        <taxon>Lactobacillales</taxon>
        <taxon>Streptococcaceae</taxon>
        <taxon>Streptococcus</taxon>
    </lineage>
</organism>
<evidence type="ECO:0000313" key="2">
    <source>
        <dbReference type="Proteomes" id="UP000250200"/>
    </source>
</evidence>
<dbReference type="InterPro" id="IPR006121">
    <property type="entry name" value="HMA_dom"/>
</dbReference>
<dbReference type="EMBL" id="UAVB01000001">
    <property type="protein sequence ID" value="SQA17659.1"/>
    <property type="molecule type" value="Genomic_DNA"/>
</dbReference>
<dbReference type="Proteomes" id="UP000250200">
    <property type="component" value="Unassembled WGS sequence"/>
</dbReference>
<dbReference type="SUPFAM" id="SSF55008">
    <property type="entry name" value="HMA, heavy metal-associated domain"/>
    <property type="match status" value="1"/>
</dbReference>
<sequence length="68" mass="7664">MKHTYRVSGMKCDGCAKIVSDKLSSVIGVDEVNVDLTKNQVVVSGKTFKWLLKRSLKDTKYSLEEEIN</sequence>
<dbReference type="Pfam" id="PF00403">
    <property type="entry name" value="HMA"/>
    <property type="match status" value="1"/>
</dbReference>
<accession>A0A0H1YGF7</accession>
<evidence type="ECO:0000313" key="1">
    <source>
        <dbReference type="EMBL" id="SQA17659.1"/>
    </source>
</evidence>
<protein>
    <submittedName>
        <fullName evidence="1">Copper chaperone</fullName>
    </submittedName>
</protein>
<dbReference type="InterPro" id="IPR036163">
    <property type="entry name" value="HMA_dom_sf"/>
</dbReference>
<proteinExistence type="predicted"/>
<dbReference type="AlphaFoldDB" id="A0A0H1YGF7"/>
<dbReference type="PROSITE" id="PS01047">
    <property type="entry name" value="HMA_1"/>
    <property type="match status" value="1"/>
</dbReference>